<evidence type="ECO:0000313" key="4">
    <source>
        <dbReference type="Proteomes" id="UP000051870"/>
    </source>
</evidence>
<dbReference type="Gene3D" id="1.25.40.10">
    <property type="entry name" value="Tetratricopeptide repeat domain"/>
    <property type="match status" value="1"/>
</dbReference>
<organism evidence="3 4">
    <name type="scientific">Shimia thalassica</name>
    <dbReference type="NCBI Taxonomy" id="1715693"/>
    <lineage>
        <taxon>Bacteria</taxon>
        <taxon>Pseudomonadati</taxon>
        <taxon>Pseudomonadota</taxon>
        <taxon>Alphaproteobacteria</taxon>
        <taxon>Rhodobacterales</taxon>
        <taxon>Roseobacteraceae</taxon>
    </lineage>
</organism>
<reference evidence="4" key="1">
    <citation type="submission" date="2015-09" db="EMBL/GenBank/DDBJ databases">
        <authorList>
            <person name="Rodrigo-Torres Lidia"/>
            <person name="Arahal R.David."/>
        </authorList>
    </citation>
    <scope>NUCLEOTIDE SEQUENCE [LARGE SCALE GENOMIC DNA]</scope>
    <source>
        <strain evidence="4">CECT 7735</strain>
    </source>
</reference>
<feature type="signal peptide" evidence="2">
    <location>
        <begin position="1"/>
        <end position="21"/>
    </location>
</feature>
<dbReference type="STRING" id="1715693.PH7735_02603"/>
<dbReference type="Proteomes" id="UP000051870">
    <property type="component" value="Unassembled WGS sequence"/>
</dbReference>
<proteinExistence type="predicted"/>
<dbReference type="GeneID" id="83881617"/>
<evidence type="ECO:0000256" key="2">
    <source>
        <dbReference type="SAM" id="SignalP"/>
    </source>
</evidence>
<name>A0A0P1IB30_9RHOB</name>
<keyword evidence="4" id="KW-1185">Reference proteome</keyword>
<sequence length="180" mass="19834">MFVKPILAAAAIALTPQVLLAAGGEEPAIPKPTQTTKECKKGKVWSEKKNRCVKPENASLSDDILYGAVREYAYAGQYENAQTVLSAMSDQLDDRVLTYWGFTHRKMGNVETGMAFYKSAIETNPDNLLVRSYMGQAYVEAGETYLAYLQLKEIRARGGAGSWPEESLANAIRTGTTYSY</sequence>
<gene>
    <name evidence="3" type="ORF">PH7735_02603</name>
</gene>
<feature type="chain" id="PRO_5006065070" evidence="2">
    <location>
        <begin position="22"/>
        <end position="180"/>
    </location>
</feature>
<evidence type="ECO:0000313" key="3">
    <source>
        <dbReference type="EMBL" id="CUK02530.1"/>
    </source>
</evidence>
<dbReference type="InterPro" id="IPR019734">
    <property type="entry name" value="TPR_rpt"/>
</dbReference>
<dbReference type="InterPro" id="IPR011990">
    <property type="entry name" value="TPR-like_helical_dom_sf"/>
</dbReference>
<feature type="repeat" description="TPR" evidence="1">
    <location>
        <begin position="94"/>
        <end position="127"/>
    </location>
</feature>
<protein>
    <submittedName>
        <fullName evidence="3">Uncharacterized protein</fullName>
    </submittedName>
</protein>
<dbReference type="EMBL" id="CYTW01000002">
    <property type="protein sequence ID" value="CUK02530.1"/>
    <property type="molecule type" value="Genomic_DNA"/>
</dbReference>
<evidence type="ECO:0000256" key="1">
    <source>
        <dbReference type="PROSITE-ProRule" id="PRU00339"/>
    </source>
</evidence>
<keyword evidence="2" id="KW-0732">Signal</keyword>
<accession>A0A0P1IB30</accession>
<dbReference type="RefSeq" id="WP_058311756.1">
    <property type="nucleotide sequence ID" value="NZ_CYTW01000002.1"/>
</dbReference>
<keyword evidence="1" id="KW-0802">TPR repeat</keyword>
<dbReference type="PROSITE" id="PS50005">
    <property type="entry name" value="TPR"/>
    <property type="match status" value="1"/>
</dbReference>
<dbReference type="AlphaFoldDB" id="A0A0P1IB30"/>
<dbReference type="SUPFAM" id="SSF48452">
    <property type="entry name" value="TPR-like"/>
    <property type="match status" value="1"/>
</dbReference>